<name>A0AAE1ERP6_PETCI</name>
<proteinExistence type="predicted"/>
<keyword evidence="2" id="KW-1133">Transmembrane helix</keyword>
<keyword evidence="2" id="KW-0812">Transmembrane</keyword>
<keyword evidence="4" id="KW-1185">Reference proteome</keyword>
<dbReference type="InterPro" id="IPR036719">
    <property type="entry name" value="Neuro-gated_channel_TM_sf"/>
</dbReference>
<feature type="region of interest" description="Disordered" evidence="1">
    <location>
        <begin position="76"/>
        <end position="109"/>
    </location>
</feature>
<evidence type="ECO:0000256" key="1">
    <source>
        <dbReference type="SAM" id="MobiDB-lite"/>
    </source>
</evidence>
<keyword evidence="2" id="KW-0472">Membrane</keyword>
<dbReference type="EMBL" id="JAWQEG010004797">
    <property type="protein sequence ID" value="KAK3860186.1"/>
    <property type="molecule type" value="Genomic_DNA"/>
</dbReference>
<dbReference type="AlphaFoldDB" id="A0AAE1ERP6"/>
<protein>
    <submittedName>
        <fullName evidence="3">Uncharacterized protein</fullName>
    </submittedName>
</protein>
<accession>A0AAE1ERP6</accession>
<evidence type="ECO:0000313" key="3">
    <source>
        <dbReference type="EMBL" id="KAK3860186.1"/>
    </source>
</evidence>
<evidence type="ECO:0000256" key="2">
    <source>
        <dbReference type="SAM" id="Phobius"/>
    </source>
</evidence>
<dbReference type="GO" id="GO:0006811">
    <property type="term" value="P:monoatomic ion transport"/>
    <property type="evidence" value="ECO:0007669"/>
    <property type="project" value="InterPro"/>
</dbReference>
<feature type="compositionally biased region" description="Basic and acidic residues" evidence="1">
    <location>
        <begin position="83"/>
        <end position="101"/>
    </location>
</feature>
<evidence type="ECO:0000313" key="4">
    <source>
        <dbReference type="Proteomes" id="UP001286313"/>
    </source>
</evidence>
<reference evidence="3" key="1">
    <citation type="submission" date="2023-10" db="EMBL/GenBank/DDBJ databases">
        <title>Genome assemblies of two species of porcelain crab, Petrolisthes cinctipes and Petrolisthes manimaculis (Anomura: Porcellanidae).</title>
        <authorList>
            <person name="Angst P."/>
        </authorList>
    </citation>
    <scope>NUCLEOTIDE SEQUENCE</scope>
    <source>
        <strain evidence="3">PB745_01</strain>
        <tissue evidence="3">Gill</tissue>
    </source>
</reference>
<dbReference type="Proteomes" id="UP001286313">
    <property type="component" value="Unassembled WGS sequence"/>
</dbReference>
<feature type="transmembrane region" description="Helical" evidence="2">
    <location>
        <begin position="274"/>
        <end position="294"/>
    </location>
</feature>
<dbReference type="GO" id="GO:0016020">
    <property type="term" value="C:membrane"/>
    <property type="evidence" value="ECO:0007669"/>
    <property type="project" value="InterPro"/>
</dbReference>
<sequence length="305" mass="33511">MVTTTVKEDGGIDIGSSLRETLRVPLSVVPLSVKPIEEEEEELDTQATLRQALKIPLAAVVPESVYAAAYEGDVLSTTSRRSRPLDEKERYHRYEEDEHGARLRSAMTSPLKESLVDDIDGDGGDGDSGGYGSGIDTSVVSGEIDPMLSRRGIGGGYGGVGVGMGGSLGEGQLSGSDSGSVTSKGSLFKFKKDSKTKKESLGSTKDSESDLTVIKVDIQSEDEETPPMPPPFTVWQILTRKRKLMSEMTVSNTIPTEEDLLDRFSVIDLYARRLFPSSFFILFTIYWILFNYYITDEFPHEKKKQ</sequence>
<dbReference type="SUPFAM" id="SSF90112">
    <property type="entry name" value="Neurotransmitter-gated ion-channel transmembrane pore"/>
    <property type="match status" value="1"/>
</dbReference>
<organism evidence="3 4">
    <name type="scientific">Petrolisthes cinctipes</name>
    <name type="common">Flat porcelain crab</name>
    <dbReference type="NCBI Taxonomy" id="88211"/>
    <lineage>
        <taxon>Eukaryota</taxon>
        <taxon>Metazoa</taxon>
        <taxon>Ecdysozoa</taxon>
        <taxon>Arthropoda</taxon>
        <taxon>Crustacea</taxon>
        <taxon>Multicrustacea</taxon>
        <taxon>Malacostraca</taxon>
        <taxon>Eumalacostraca</taxon>
        <taxon>Eucarida</taxon>
        <taxon>Decapoda</taxon>
        <taxon>Pleocyemata</taxon>
        <taxon>Anomura</taxon>
        <taxon>Galatheoidea</taxon>
        <taxon>Porcellanidae</taxon>
        <taxon>Petrolisthes</taxon>
    </lineage>
</organism>
<gene>
    <name evidence="3" type="ORF">Pcinc_033749</name>
</gene>
<comment type="caution">
    <text evidence="3">The sequence shown here is derived from an EMBL/GenBank/DDBJ whole genome shotgun (WGS) entry which is preliminary data.</text>
</comment>